<keyword evidence="2" id="KW-1185">Reference proteome</keyword>
<comment type="caution">
    <text evidence="1">The sequence shown here is derived from an EMBL/GenBank/DDBJ whole genome shotgun (WGS) entry which is preliminary data.</text>
</comment>
<reference evidence="1 2" key="1">
    <citation type="submission" date="2024-02" db="EMBL/GenBank/DDBJ databases">
        <title>A draft genome for the cacao thread blight pathogen Marasmius crinis-equi.</title>
        <authorList>
            <person name="Cohen S.P."/>
            <person name="Baruah I.K."/>
            <person name="Amoako-Attah I."/>
            <person name="Bukari Y."/>
            <person name="Meinhardt L.W."/>
            <person name="Bailey B.A."/>
        </authorList>
    </citation>
    <scope>NUCLEOTIDE SEQUENCE [LARGE SCALE GENOMIC DNA]</scope>
    <source>
        <strain evidence="1 2">GH-76</strain>
    </source>
</reference>
<dbReference type="SUPFAM" id="SSF52518">
    <property type="entry name" value="Thiamin diphosphate-binding fold (THDP-binding)"/>
    <property type="match status" value="1"/>
</dbReference>
<proteinExistence type="predicted"/>
<protein>
    <submittedName>
        <fullName evidence="1">Uncharacterized protein</fullName>
    </submittedName>
</protein>
<dbReference type="Proteomes" id="UP001465976">
    <property type="component" value="Unassembled WGS sequence"/>
</dbReference>
<dbReference type="EMBL" id="JBAHYK010000039">
    <property type="protein sequence ID" value="KAL0580096.1"/>
    <property type="molecule type" value="Genomic_DNA"/>
</dbReference>
<dbReference type="Gene3D" id="3.40.50.970">
    <property type="match status" value="1"/>
</dbReference>
<evidence type="ECO:0000313" key="2">
    <source>
        <dbReference type="Proteomes" id="UP001465976"/>
    </source>
</evidence>
<accession>A0ABR3FX20</accession>
<dbReference type="InterPro" id="IPR029061">
    <property type="entry name" value="THDP-binding"/>
</dbReference>
<organism evidence="1 2">
    <name type="scientific">Marasmius crinis-equi</name>
    <dbReference type="NCBI Taxonomy" id="585013"/>
    <lineage>
        <taxon>Eukaryota</taxon>
        <taxon>Fungi</taxon>
        <taxon>Dikarya</taxon>
        <taxon>Basidiomycota</taxon>
        <taxon>Agaricomycotina</taxon>
        <taxon>Agaricomycetes</taxon>
        <taxon>Agaricomycetidae</taxon>
        <taxon>Agaricales</taxon>
        <taxon>Marasmiineae</taxon>
        <taxon>Marasmiaceae</taxon>
        <taxon>Marasmius</taxon>
    </lineage>
</organism>
<name>A0ABR3FX20_9AGAR</name>
<gene>
    <name evidence="1" type="ORF">V5O48_001872</name>
</gene>
<evidence type="ECO:0000313" key="1">
    <source>
        <dbReference type="EMBL" id="KAL0580096.1"/>
    </source>
</evidence>
<sequence length="82" mass="9286">KYNDIVNWTWTELPRVLGDADGTKSKSYTVNNKEELDRLLGDEEFNAGKVLQVVEVMMPMHDAPRALQVQAEMSGKTNKYVA</sequence>
<feature type="non-terminal residue" evidence="1">
    <location>
        <position position="1"/>
    </location>
</feature>